<sequence length="457" mass="53697">MGLPVFLYNTQGIRDGEDDKEEQRRVDFYAKRNFVEKNFATNTNVNQSLINNVLLNNFFRESINNIFPIDDGMNDILNNYYNNNNDAYYRDNEINGSEINYDFKLNSRNDCILSDEVNEYLNKGYENLIYQKNNDEKFWIYYYNNFIVSDILFFDFNSNITYKIDAETYSIDISKISFIDCKYVGGNCTKLMVVISSLSGELYLFEIENGNIIFKKFNIGHNTKILNVWLGLIDQNLILSFNLNYGIIITNVMTNRNYAIPIECQNLNITNAKIDFPGLTIFNSSEIYFVSNFLDATARGQINEIKIMKRENELFESITYKMISSRPTLLVETNQRLLSISNCHTSINSNTVNWYKDTHTILQKNNLITNYEENAPKYQYSILNDFLVVCEDHLYDTTLIIYKYSKISNEWLFLGFTDIKSKFNLKKIKNLSITRFNTNFIINLLNDKNEKYEFDII</sequence>
<dbReference type="OrthoDB" id="4034100at2759"/>
<dbReference type="AlphaFoldDB" id="G8BTZ9"/>
<organism evidence="1 2">
    <name type="scientific">Tetrapisispora phaffii (strain ATCC 24235 / CBS 4417 / NBRC 1672 / NRRL Y-8282 / UCD 70-5)</name>
    <name type="common">Yeast</name>
    <name type="synonym">Fabospora phaffii</name>
    <dbReference type="NCBI Taxonomy" id="1071381"/>
    <lineage>
        <taxon>Eukaryota</taxon>
        <taxon>Fungi</taxon>
        <taxon>Dikarya</taxon>
        <taxon>Ascomycota</taxon>
        <taxon>Saccharomycotina</taxon>
        <taxon>Saccharomycetes</taxon>
        <taxon>Saccharomycetales</taxon>
        <taxon>Saccharomycetaceae</taxon>
        <taxon>Tetrapisispora</taxon>
    </lineage>
</organism>
<proteinExistence type="predicted"/>
<gene>
    <name evidence="1" type="primary">TPHA0E02870</name>
    <name evidence="1" type="ordered locus">TPHA_0E02870</name>
</gene>
<evidence type="ECO:0000313" key="1">
    <source>
        <dbReference type="EMBL" id="CCE63377.1"/>
    </source>
</evidence>
<dbReference type="GeneID" id="11531388"/>
<dbReference type="RefSeq" id="XP_003685811.1">
    <property type="nucleotide sequence ID" value="XM_003685763.1"/>
</dbReference>
<dbReference type="EMBL" id="HE612860">
    <property type="protein sequence ID" value="CCE63377.1"/>
    <property type="molecule type" value="Genomic_DNA"/>
</dbReference>
<keyword evidence="2" id="KW-1185">Reference proteome</keyword>
<dbReference type="OMA" id="NCHTSIN"/>
<dbReference type="KEGG" id="tpf:TPHA_0E02870"/>
<name>G8BTZ9_TETPH</name>
<dbReference type="STRING" id="1071381.G8BTZ9"/>
<dbReference type="HOGENOM" id="CLU_598762_0_0_1"/>
<dbReference type="eggNOG" id="ENOG502S8CN">
    <property type="taxonomic scope" value="Eukaryota"/>
</dbReference>
<dbReference type="Proteomes" id="UP000005666">
    <property type="component" value="Chromosome 5"/>
</dbReference>
<reference evidence="1 2" key="1">
    <citation type="journal article" date="2011" name="Proc. Natl. Acad. Sci. U.S.A.">
        <title>Evolutionary erosion of yeast sex chromosomes by mating-type switching accidents.</title>
        <authorList>
            <person name="Gordon J.L."/>
            <person name="Armisen D."/>
            <person name="Proux-Wera E."/>
            <person name="Oheigeartaigh S.S."/>
            <person name="Byrne K.P."/>
            <person name="Wolfe K.H."/>
        </authorList>
    </citation>
    <scope>NUCLEOTIDE SEQUENCE [LARGE SCALE GENOMIC DNA]</scope>
    <source>
        <strain evidence="2">ATCC 24235 / CBS 4417 / NBRC 1672 / NRRL Y-8282 / UCD 70-5</strain>
    </source>
</reference>
<protein>
    <submittedName>
        <fullName evidence="1">Uncharacterized protein</fullName>
    </submittedName>
</protein>
<accession>G8BTZ9</accession>
<evidence type="ECO:0000313" key="2">
    <source>
        <dbReference type="Proteomes" id="UP000005666"/>
    </source>
</evidence>